<evidence type="ECO:0000313" key="1">
    <source>
        <dbReference type="EMBL" id="KAF2621267.1"/>
    </source>
</evidence>
<dbReference type="EMBL" id="MU006758">
    <property type="protein sequence ID" value="KAF2621267.1"/>
    <property type="molecule type" value="Genomic_DNA"/>
</dbReference>
<organism evidence="1 2">
    <name type="scientific">Macroventuria anomochaeta</name>
    <dbReference type="NCBI Taxonomy" id="301207"/>
    <lineage>
        <taxon>Eukaryota</taxon>
        <taxon>Fungi</taxon>
        <taxon>Dikarya</taxon>
        <taxon>Ascomycota</taxon>
        <taxon>Pezizomycotina</taxon>
        <taxon>Dothideomycetes</taxon>
        <taxon>Pleosporomycetidae</taxon>
        <taxon>Pleosporales</taxon>
        <taxon>Pleosporineae</taxon>
        <taxon>Didymellaceae</taxon>
        <taxon>Macroventuria</taxon>
    </lineage>
</organism>
<dbReference type="Proteomes" id="UP000799754">
    <property type="component" value="Unassembled WGS sequence"/>
</dbReference>
<gene>
    <name evidence="1" type="ORF">BU25DRAFT_483260</name>
</gene>
<reference evidence="1" key="1">
    <citation type="journal article" date="2020" name="Stud. Mycol.">
        <title>101 Dothideomycetes genomes: a test case for predicting lifestyles and emergence of pathogens.</title>
        <authorList>
            <person name="Haridas S."/>
            <person name="Albert R."/>
            <person name="Binder M."/>
            <person name="Bloem J."/>
            <person name="Labutti K."/>
            <person name="Salamov A."/>
            <person name="Andreopoulos B."/>
            <person name="Baker S."/>
            <person name="Barry K."/>
            <person name="Bills G."/>
            <person name="Bluhm B."/>
            <person name="Cannon C."/>
            <person name="Castanera R."/>
            <person name="Culley D."/>
            <person name="Daum C."/>
            <person name="Ezra D."/>
            <person name="Gonzalez J."/>
            <person name="Henrissat B."/>
            <person name="Kuo A."/>
            <person name="Liang C."/>
            <person name="Lipzen A."/>
            <person name="Lutzoni F."/>
            <person name="Magnuson J."/>
            <person name="Mondo S."/>
            <person name="Nolan M."/>
            <person name="Ohm R."/>
            <person name="Pangilinan J."/>
            <person name="Park H.-J."/>
            <person name="Ramirez L."/>
            <person name="Alfaro M."/>
            <person name="Sun H."/>
            <person name="Tritt A."/>
            <person name="Yoshinaga Y."/>
            <person name="Zwiers L.-H."/>
            <person name="Turgeon B."/>
            <person name="Goodwin S."/>
            <person name="Spatafora J."/>
            <person name="Crous P."/>
            <person name="Grigoriev I."/>
        </authorList>
    </citation>
    <scope>NUCLEOTIDE SEQUENCE</scope>
    <source>
        <strain evidence="1">CBS 525.71</strain>
    </source>
</reference>
<comment type="caution">
    <text evidence="1">The sequence shown here is derived from an EMBL/GenBank/DDBJ whole genome shotgun (WGS) entry which is preliminary data.</text>
</comment>
<proteinExistence type="predicted"/>
<evidence type="ECO:0000313" key="2">
    <source>
        <dbReference type="Proteomes" id="UP000799754"/>
    </source>
</evidence>
<accession>A0ACB6RIU2</accession>
<name>A0ACB6RIU2_9PLEO</name>
<keyword evidence="2" id="KW-1185">Reference proteome</keyword>
<sequence length="68" mass="7809">MTDLDDALADLGPYNPSQKYSYTKCAEKYGVNRSTLSRRHRGKCRDKKRDMRNNNTSIHNKSVSLSNT</sequence>
<protein>
    <submittedName>
        <fullName evidence="1">Uncharacterized protein</fullName>
    </submittedName>
</protein>